<feature type="non-terminal residue" evidence="7">
    <location>
        <position position="1"/>
    </location>
</feature>
<keyword evidence="2" id="KW-0813">Transport</keyword>
<dbReference type="GO" id="GO:0016020">
    <property type="term" value="C:membrane"/>
    <property type="evidence" value="ECO:0007669"/>
    <property type="project" value="UniProtKB-SubCell"/>
</dbReference>
<dbReference type="PANTHER" id="PTHR43385:SF1">
    <property type="entry name" value="RIBOFLAVIN TRANSPORTER RIBJ"/>
    <property type="match status" value="1"/>
</dbReference>
<dbReference type="InterPro" id="IPR011701">
    <property type="entry name" value="MFS"/>
</dbReference>
<keyword evidence="4 6" id="KW-1133">Transmembrane helix</keyword>
<accession>A0A3S1BQR8</accession>
<keyword evidence="5 6" id="KW-0472">Membrane</keyword>
<keyword evidence="8" id="KW-1185">Reference proteome</keyword>
<evidence type="ECO:0000256" key="3">
    <source>
        <dbReference type="ARBA" id="ARBA00022692"/>
    </source>
</evidence>
<feature type="non-terminal residue" evidence="7">
    <location>
        <position position="402"/>
    </location>
</feature>
<reference evidence="7 8" key="1">
    <citation type="submission" date="2019-01" db="EMBL/GenBank/DDBJ databases">
        <title>A draft genome assembly of the solar-powered sea slug Elysia chlorotica.</title>
        <authorList>
            <person name="Cai H."/>
            <person name="Li Q."/>
            <person name="Fang X."/>
            <person name="Li J."/>
            <person name="Curtis N.E."/>
            <person name="Altenburger A."/>
            <person name="Shibata T."/>
            <person name="Feng M."/>
            <person name="Maeda T."/>
            <person name="Schwartz J.A."/>
            <person name="Shigenobu S."/>
            <person name="Lundholm N."/>
            <person name="Nishiyama T."/>
            <person name="Yang H."/>
            <person name="Hasebe M."/>
            <person name="Li S."/>
            <person name="Pierce S.K."/>
            <person name="Wang J."/>
        </authorList>
    </citation>
    <scope>NUCLEOTIDE SEQUENCE [LARGE SCALE GENOMIC DNA]</scope>
    <source>
        <strain evidence="7">EC2010</strain>
        <tissue evidence="7">Whole organism of an adult</tissue>
    </source>
</reference>
<keyword evidence="3 6" id="KW-0812">Transmembrane</keyword>
<feature type="transmembrane region" description="Helical" evidence="6">
    <location>
        <begin position="95"/>
        <end position="118"/>
    </location>
</feature>
<dbReference type="AlphaFoldDB" id="A0A3S1BQR8"/>
<dbReference type="InterPro" id="IPR036259">
    <property type="entry name" value="MFS_trans_sf"/>
</dbReference>
<feature type="transmembrane region" description="Helical" evidence="6">
    <location>
        <begin position="319"/>
        <end position="344"/>
    </location>
</feature>
<comment type="caution">
    <text evidence="7">The sequence shown here is derived from an EMBL/GenBank/DDBJ whole genome shotgun (WGS) entry which is preliminary data.</text>
</comment>
<organism evidence="7 8">
    <name type="scientific">Elysia chlorotica</name>
    <name type="common">Eastern emerald elysia</name>
    <name type="synonym">Sea slug</name>
    <dbReference type="NCBI Taxonomy" id="188477"/>
    <lineage>
        <taxon>Eukaryota</taxon>
        <taxon>Metazoa</taxon>
        <taxon>Spiralia</taxon>
        <taxon>Lophotrochozoa</taxon>
        <taxon>Mollusca</taxon>
        <taxon>Gastropoda</taxon>
        <taxon>Heterobranchia</taxon>
        <taxon>Euthyneura</taxon>
        <taxon>Panpulmonata</taxon>
        <taxon>Sacoglossa</taxon>
        <taxon>Placobranchoidea</taxon>
        <taxon>Plakobranchidae</taxon>
        <taxon>Elysia</taxon>
    </lineage>
</organism>
<feature type="transmembrane region" description="Helical" evidence="6">
    <location>
        <begin position="225"/>
        <end position="242"/>
    </location>
</feature>
<evidence type="ECO:0000256" key="1">
    <source>
        <dbReference type="ARBA" id="ARBA00004141"/>
    </source>
</evidence>
<comment type="subcellular location">
    <subcellularLocation>
        <location evidence="1">Membrane</location>
        <topology evidence="1">Multi-pass membrane protein</topology>
    </subcellularLocation>
</comment>
<proteinExistence type="predicted"/>
<evidence type="ECO:0000256" key="6">
    <source>
        <dbReference type="SAM" id="Phobius"/>
    </source>
</evidence>
<evidence type="ECO:0000256" key="2">
    <source>
        <dbReference type="ARBA" id="ARBA00022448"/>
    </source>
</evidence>
<feature type="transmembrane region" description="Helical" evidence="6">
    <location>
        <begin position="383"/>
        <end position="401"/>
    </location>
</feature>
<dbReference type="Proteomes" id="UP000271974">
    <property type="component" value="Unassembled WGS sequence"/>
</dbReference>
<evidence type="ECO:0000256" key="5">
    <source>
        <dbReference type="ARBA" id="ARBA00023136"/>
    </source>
</evidence>
<feature type="transmembrane region" description="Helical" evidence="6">
    <location>
        <begin position="295"/>
        <end position="313"/>
    </location>
</feature>
<feature type="transmembrane region" description="Helical" evidence="6">
    <location>
        <begin position="262"/>
        <end position="283"/>
    </location>
</feature>
<gene>
    <name evidence="7" type="ORF">EGW08_019634</name>
</gene>
<dbReference type="Pfam" id="PF07690">
    <property type="entry name" value="MFS_1"/>
    <property type="match status" value="1"/>
</dbReference>
<dbReference type="InterPro" id="IPR052983">
    <property type="entry name" value="MFS_Riboflavin_Transporter"/>
</dbReference>
<dbReference type="Gene3D" id="1.20.1250.20">
    <property type="entry name" value="MFS general substrate transporter like domains"/>
    <property type="match status" value="2"/>
</dbReference>
<evidence type="ECO:0000256" key="4">
    <source>
        <dbReference type="ARBA" id="ARBA00022989"/>
    </source>
</evidence>
<dbReference type="EMBL" id="RQTK01001044">
    <property type="protein sequence ID" value="RUS72599.1"/>
    <property type="molecule type" value="Genomic_DNA"/>
</dbReference>
<dbReference type="GO" id="GO:0022857">
    <property type="term" value="F:transmembrane transporter activity"/>
    <property type="evidence" value="ECO:0007669"/>
    <property type="project" value="InterPro"/>
</dbReference>
<dbReference type="PANTHER" id="PTHR43385">
    <property type="entry name" value="RIBOFLAVIN TRANSPORTER RIBJ"/>
    <property type="match status" value="1"/>
</dbReference>
<evidence type="ECO:0000313" key="8">
    <source>
        <dbReference type="Proteomes" id="UP000271974"/>
    </source>
</evidence>
<evidence type="ECO:0000313" key="7">
    <source>
        <dbReference type="EMBL" id="RUS72599.1"/>
    </source>
</evidence>
<name>A0A3S1BQR8_ELYCH</name>
<sequence length="402" mass="43918">HFVTAPLSFLWVYGNLSVYMESYFRFGCRSDCLTSDREWILSVYMATSCPGILLTKMLTDRLGLKWTIVAGAGLVNLCLFGSVWTVQISQACTTFLLGCVLGLANGLTQTACFQYVTAWAPDKSAILMATTTAASTTLSVVQNQVITTIVNPENVRPDVVEGSRTYFSQKNVLDKVPVAFVTYAGVAFSSLQATLYMDDMNSPSTTHTELEPTDKSLKPVEALKTPVFYALYLFVLAIYYALALKANFYKEFALLYIKNDKYLTLCGSLVPVVASIARLVVGLSISNKVTTVKTAIVFSLSGNCVLLSFWYLAPQVSPALYMVFILCLAAAQSLCYVLVPVACAEVFGRTHFSTNYGLALSSLLLLGFLAPLVISSLMQTLGWQWIFQSSSMMCAVALVLVV</sequence>
<protein>
    <recommendedName>
        <fullName evidence="9">Major facilitator superfamily (MFS) profile domain-containing protein</fullName>
    </recommendedName>
</protein>
<feature type="transmembrane region" description="Helical" evidence="6">
    <location>
        <begin position="356"/>
        <end position="377"/>
    </location>
</feature>
<feature type="transmembrane region" description="Helical" evidence="6">
    <location>
        <begin position="66"/>
        <end position="89"/>
    </location>
</feature>
<dbReference type="SUPFAM" id="SSF103473">
    <property type="entry name" value="MFS general substrate transporter"/>
    <property type="match status" value="1"/>
</dbReference>
<evidence type="ECO:0008006" key="9">
    <source>
        <dbReference type="Google" id="ProtNLM"/>
    </source>
</evidence>
<dbReference type="OrthoDB" id="410267at2759"/>